<dbReference type="AlphaFoldDB" id="A0A7W8AHY1"/>
<dbReference type="PANTHER" id="PTHR22916">
    <property type="entry name" value="GLYCOSYLTRANSFERASE"/>
    <property type="match status" value="1"/>
</dbReference>
<reference evidence="2 3" key="1">
    <citation type="submission" date="2020-08" db="EMBL/GenBank/DDBJ databases">
        <title>Genomic Encyclopedia of Type Strains, Phase IV (KMG-IV): sequencing the most valuable type-strain genomes for metagenomic binning, comparative biology and taxonomic classification.</title>
        <authorList>
            <person name="Goeker M."/>
        </authorList>
    </citation>
    <scope>NUCLEOTIDE SEQUENCE [LARGE SCALE GENOMIC DNA]</scope>
    <source>
        <strain evidence="2 3">DSM 45385</strain>
    </source>
</reference>
<dbReference type="PANTHER" id="PTHR22916:SF3">
    <property type="entry name" value="UDP-GLCNAC:BETAGAL BETA-1,3-N-ACETYLGLUCOSAMINYLTRANSFERASE-LIKE PROTEIN 1"/>
    <property type="match status" value="1"/>
</dbReference>
<name>A0A7W8AHY1_9ACTN</name>
<evidence type="ECO:0000313" key="3">
    <source>
        <dbReference type="Proteomes" id="UP000568380"/>
    </source>
</evidence>
<evidence type="ECO:0000259" key="1">
    <source>
        <dbReference type="Pfam" id="PF00535"/>
    </source>
</evidence>
<dbReference type="RefSeq" id="WP_184976403.1">
    <property type="nucleotide sequence ID" value="NZ_JACHIN010000032.1"/>
</dbReference>
<dbReference type="InterPro" id="IPR001173">
    <property type="entry name" value="Glyco_trans_2-like"/>
</dbReference>
<dbReference type="Pfam" id="PF00535">
    <property type="entry name" value="Glycos_transf_2"/>
    <property type="match status" value="1"/>
</dbReference>
<feature type="domain" description="Glycosyltransferase 2-like" evidence="1">
    <location>
        <begin position="5"/>
        <end position="101"/>
    </location>
</feature>
<sequence>MPLISIVTPSYNPVPDHLLAAYESVRSQRLPDGWDLEWVIQEDGSTGAAMEILPPDPIVTFATGRRGGVALTRNLALARSGGELIKNLDHDDVLMPDVLMRDIGVLAADPLVQWTTSRVLDLLPDGSTVAFASDPPGGRLEPGFVYDHWRANNYRLPVHPTTICVRRELAVALGGWMGIPGSDDTGLLVPASVISHGWFHSEVGLLYRKWPGQETARTEHYAALEWDLRMRLVAERAEAVRALWPQVTT</sequence>
<protein>
    <recommendedName>
        <fullName evidence="1">Glycosyltransferase 2-like domain-containing protein</fullName>
    </recommendedName>
</protein>
<proteinExistence type="predicted"/>
<comment type="caution">
    <text evidence="2">The sequence shown here is derived from an EMBL/GenBank/DDBJ whole genome shotgun (WGS) entry which is preliminary data.</text>
</comment>
<dbReference type="InterPro" id="IPR029044">
    <property type="entry name" value="Nucleotide-diphossugar_trans"/>
</dbReference>
<gene>
    <name evidence="2" type="ORF">HNR40_010702</name>
</gene>
<dbReference type="SUPFAM" id="SSF53448">
    <property type="entry name" value="Nucleotide-diphospho-sugar transferases"/>
    <property type="match status" value="1"/>
</dbReference>
<dbReference type="EMBL" id="JACHIN010000032">
    <property type="protein sequence ID" value="MBB5085188.1"/>
    <property type="molecule type" value="Genomic_DNA"/>
</dbReference>
<accession>A0A7W8AHY1</accession>
<organism evidence="2 3">
    <name type="scientific">Nonomuraea endophytica</name>
    <dbReference type="NCBI Taxonomy" id="714136"/>
    <lineage>
        <taxon>Bacteria</taxon>
        <taxon>Bacillati</taxon>
        <taxon>Actinomycetota</taxon>
        <taxon>Actinomycetes</taxon>
        <taxon>Streptosporangiales</taxon>
        <taxon>Streptosporangiaceae</taxon>
        <taxon>Nonomuraea</taxon>
    </lineage>
</organism>
<dbReference type="Gene3D" id="3.90.550.10">
    <property type="entry name" value="Spore Coat Polysaccharide Biosynthesis Protein SpsA, Chain A"/>
    <property type="match status" value="1"/>
</dbReference>
<keyword evidence="3" id="KW-1185">Reference proteome</keyword>
<evidence type="ECO:0000313" key="2">
    <source>
        <dbReference type="EMBL" id="MBB5085188.1"/>
    </source>
</evidence>
<dbReference type="GO" id="GO:0016758">
    <property type="term" value="F:hexosyltransferase activity"/>
    <property type="evidence" value="ECO:0007669"/>
    <property type="project" value="UniProtKB-ARBA"/>
</dbReference>
<dbReference type="Proteomes" id="UP000568380">
    <property type="component" value="Unassembled WGS sequence"/>
</dbReference>